<accession>A0A9W4TBA3</accession>
<dbReference type="EMBL" id="CAMKVN010021614">
    <property type="protein sequence ID" value="CAI2199529.1"/>
    <property type="molecule type" value="Genomic_DNA"/>
</dbReference>
<sequence length="40" mass="4737">QVNENVKCIIPERIISIEPTNKKFCNLFNVITLEQYDNQK</sequence>
<dbReference type="AlphaFoldDB" id="A0A9W4TBA3"/>
<evidence type="ECO:0000313" key="2">
    <source>
        <dbReference type="Proteomes" id="UP001153678"/>
    </source>
</evidence>
<dbReference type="OrthoDB" id="2391093at2759"/>
<reference evidence="1" key="1">
    <citation type="submission" date="2022-08" db="EMBL/GenBank/DDBJ databases">
        <authorList>
            <person name="Kallberg Y."/>
            <person name="Tangrot J."/>
            <person name="Rosling A."/>
        </authorList>
    </citation>
    <scope>NUCLEOTIDE SEQUENCE</scope>
    <source>
        <strain evidence="1">Wild A</strain>
    </source>
</reference>
<comment type="caution">
    <text evidence="1">The sequence shown here is derived from an EMBL/GenBank/DDBJ whole genome shotgun (WGS) entry which is preliminary data.</text>
</comment>
<organism evidence="1 2">
    <name type="scientific">Funneliformis geosporum</name>
    <dbReference type="NCBI Taxonomy" id="1117311"/>
    <lineage>
        <taxon>Eukaryota</taxon>
        <taxon>Fungi</taxon>
        <taxon>Fungi incertae sedis</taxon>
        <taxon>Mucoromycota</taxon>
        <taxon>Glomeromycotina</taxon>
        <taxon>Glomeromycetes</taxon>
        <taxon>Glomerales</taxon>
        <taxon>Glomeraceae</taxon>
        <taxon>Funneliformis</taxon>
    </lineage>
</organism>
<feature type="non-terminal residue" evidence="1">
    <location>
        <position position="1"/>
    </location>
</feature>
<proteinExistence type="predicted"/>
<dbReference type="Proteomes" id="UP001153678">
    <property type="component" value="Unassembled WGS sequence"/>
</dbReference>
<feature type="non-terminal residue" evidence="1">
    <location>
        <position position="40"/>
    </location>
</feature>
<gene>
    <name evidence="1" type="ORF">FWILDA_LOCUS19119</name>
</gene>
<evidence type="ECO:0000313" key="1">
    <source>
        <dbReference type="EMBL" id="CAI2199529.1"/>
    </source>
</evidence>
<keyword evidence="2" id="KW-1185">Reference proteome</keyword>
<protein>
    <submittedName>
        <fullName evidence="1">8235_t:CDS:1</fullName>
    </submittedName>
</protein>
<name>A0A9W4TBA3_9GLOM</name>